<reference evidence="3" key="1">
    <citation type="submission" date="2020-05" db="EMBL/GenBank/DDBJ databases">
        <title>Phylogenomic resolution of chytrid fungi.</title>
        <authorList>
            <person name="Stajich J.E."/>
            <person name="Amses K."/>
            <person name="Simmons R."/>
            <person name="Seto K."/>
            <person name="Myers J."/>
            <person name="Bonds A."/>
            <person name="Quandt C.A."/>
            <person name="Barry K."/>
            <person name="Liu P."/>
            <person name="Grigoriev I."/>
            <person name="Longcore J.E."/>
            <person name="James T.Y."/>
        </authorList>
    </citation>
    <scope>NUCLEOTIDE SEQUENCE</scope>
    <source>
        <strain evidence="3">JEL0476</strain>
    </source>
</reference>
<evidence type="ECO:0000256" key="1">
    <source>
        <dbReference type="SAM" id="MobiDB-lite"/>
    </source>
</evidence>
<feature type="chain" id="PRO_5042209190" description="Peptidase C39-like domain-containing protein" evidence="2">
    <location>
        <begin position="21"/>
        <end position="425"/>
    </location>
</feature>
<comment type="caution">
    <text evidence="3">The sequence shown here is derived from an EMBL/GenBank/DDBJ whole genome shotgun (WGS) entry which is preliminary data.</text>
</comment>
<evidence type="ECO:0000313" key="4">
    <source>
        <dbReference type="Proteomes" id="UP001211065"/>
    </source>
</evidence>
<sequence length="425" mass="47312">MKLLHNLIVTLIFTVSYTNSRTIPKRAISPATCSQAAADKVLPTTRIYSFESKIQPFYQWMNNYGYCAEASLLQAGLMNGQFSSQYNMRSIGTPFNPIYSQTGKKKGIDIYSQLVMDDGIEDAKPGLSNNLGVAASNYLLTYDSFDSFNQKGGQEGYEDYMIWIKKKFVQGDTVIIGALETNSPPYSHVVTVLKIESDYPLDDGKYHADDVIWFDDHGLITKASNDIKSDWISNPSIPPAPGGQNEGYTFDDLKKSYGDEKTYQIPVPQSGFLTKNYAYAINGIEDSTKATLPITLTISSKQNSKNTDKPVDSIAGNNYEHPMIGKSDDGNSKTNEAPASADILDFNGVVHKLVKGQKYNLYKYDINQYPLIGKLKKIPVENFNLNRDMADAYISFTAKSDTFKFKFTTNSFTTVVFRAVLQSAP</sequence>
<dbReference type="AlphaFoldDB" id="A0AAD5U3G7"/>
<evidence type="ECO:0000256" key="2">
    <source>
        <dbReference type="SAM" id="SignalP"/>
    </source>
</evidence>
<evidence type="ECO:0008006" key="5">
    <source>
        <dbReference type="Google" id="ProtNLM"/>
    </source>
</evidence>
<feature type="region of interest" description="Disordered" evidence="1">
    <location>
        <begin position="301"/>
        <end position="336"/>
    </location>
</feature>
<keyword evidence="2" id="KW-0732">Signal</keyword>
<accession>A0AAD5U3G7</accession>
<organism evidence="3 4">
    <name type="scientific">Clydaea vesicula</name>
    <dbReference type="NCBI Taxonomy" id="447962"/>
    <lineage>
        <taxon>Eukaryota</taxon>
        <taxon>Fungi</taxon>
        <taxon>Fungi incertae sedis</taxon>
        <taxon>Chytridiomycota</taxon>
        <taxon>Chytridiomycota incertae sedis</taxon>
        <taxon>Chytridiomycetes</taxon>
        <taxon>Lobulomycetales</taxon>
        <taxon>Lobulomycetaceae</taxon>
        <taxon>Clydaea</taxon>
    </lineage>
</organism>
<proteinExistence type="predicted"/>
<protein>
    <recommendedName>
        <fullName evidence="5">Peptidase C39-like domain-containing protein</fullName>
    </recommendedName>
</protein>
<dbReference type="Proteomes" id="UP001211065">
    <property type="component" value="Unassembled WGS sequence"/>
</dbReference>
<evidence type="ECO:0000313" key="3">
    <source>
        <dbReference type="EMBL" id="KAJ3223189.1"/>
    </source>
</evidence>
<dbReference type="EMBL" id="JADGJW010000140">
    <property type="protein sequence ID" value="KAJ3223189.1"/>
    <property type="molecule type" value="Genomic_DNA"/>
</dbReference>
<keyword evidence="4" id="KW-1185">Reference proteome</keyword>
<feature type="signal peptide" evidence="2">
    <location>
        <begin position="1"/>
        <end position="20"/>
    </location>
</feature>
<name>A0AAD5U3G7_9FUNG</name>
<gene>
    <name evidence="3" type="ORF">HK099_001440</name>
</gene>